<accession>A0A2G5SFT7</accession>
<dbReference type="PANTHER" id="PTHR37984:SF5">
    <property type="entry name" value="PROTEIN NYNRIN-LIKE"/>
    <property type="match status" value="1"/>
</dbReference>
<dbReference type="InterPro" id="IPR043502">
    <property type="entry name" value="DNA/RNA_pol_sf"/>
</dbReference>
<dbReference type="Gene3D" id="3.10.20.370">
    <property type="match status" value="1"/>
</dbReference>
<evidence type="ECO:0000313" key="10">
    <source>
        <dbReference type="EMBL" id="PIC13741.1"/>
    </source>
</evidence>
<dbReference type="GO" id="GO:0004519">
    <property type="term" value="F:endonuclease activity"/>
    <property type="evidence" value="ECO:0007669"/>
    <property type="project" value="UniProtKB-KW"/>
</dbReference>
<dbReference type="Gene3D" id="3.30.70.270">
    <property type="match status" value="2"/>
</dbReference>
<dbReference type="PROSITE" id="PS50878">
    <property type="entry name" value="RT_POL"/>
    <property type="match status" value="1"/>
</dbReference>
<dbReference type="SUPFAM" id="SSF56672">
    <property type="entry name" value="DNA/RNA polymerases"/>
    <property type="match status" value="1"/>
</dbReference>
<evidence type="ECO:0000256" key="2">
    <source>
        <dbReference type="ARBA" id="ARBA00022679"/>
    </source>
</evidence>
<evidence type="ECO:0000256" key="8">
    <source>
        <dbReference type="SAM" id="MobiDB-lite"/>
    </source>
</evidence>
<dbReference type="EC" id="2.7.7.49" evidence="1"/>
<dbReference type="FunFam" id="3.30.70.270:FF:000020">
    <property type="entry name" value="Transposon Tf2-6 polyprotein-like Protein"/>
    <property type="match status" value="1"/>
</dbReference>
<feature type="domain" description="Reverse transcriptase" evidence="9">
    <location>
        <begin position="1"/>
        <end position="141"/>
    </location>
</feature>
<sequence>MTTPVQSIIPNIHEILDLCAGKSLYTTLDFQQGFHQIPVEPTHCARTAFACHLGVFEYIRMPMGLKGSPGTFQRVMNAMIKEMQARVFVYVDDMVLTSETAEQHLKDVEEVLDKIEKSGMKLRPEKCKFAATEIHYLGFVLSKSGIRPNPEKTRAIDQYPTPRTVKQVRAFIGMSGFYRRFIANFSKIAAPILDLTRKDFPFEWTEECKQGFEELKAALTSNPILVAPKLGKPFVIEVDSSGKGVGAVLLQAQDEEGKDLRVIAYASRVYTGAETRYPAIELEALGLVYAVKQFRPYIDGAKTLIITDHAPLKALLHRKDLIGRMGKYQIVLQDFDVQIEYRPGKDNVVCDTLSRYHPRPEEEKNDTAPTVAAIMGINIDLEKVQEEQKADKKISDTKKHHPEV</sequence>
<keyword evidence="5" id="KW-0255">Endonuclease</keyword>
<keyword evidence="7" id="KW-0695">RNA-directed DNA polymerase</keyword>
<dbReference type="OrthoDB" id="5845629at2759"/>
<dbReference type="FunFam" id="3.10.20.370:FF:000001">
    <property type="entry name" value="Retrovirus-related Pol polyprotein from transposon 17.6-like protein"/>
    <property type="match status" value="1"/>
</dbReference>
<gene>
    <name evidence="10" type="ORF">B9Z55_027598</name>
</gene>
<comment type="caution">
    <text evidence="10">The sequence shown here is derived from an EMBL/GenBank/DDBJ whole genome shotgun (WGS) entry which is preliminary data.</text>
</comment>
<dbReference type="Pfam" id="PF00078">
    <property type="entry name" value="RVT_1"/>
    <property type="match status" value="1"/>
</dbReference>
<evidence type="ECO:0000256" key="7">
    <source>
        <dbReference type="ARBA" id="ARBA00022918"/>
    </source>
</evidence>
<dbReference type="InterPro" id="IPR041373">
    <property type="entry name" value="RT_RNaseH"/>
</dbReference>
<dbReference type="Pfam" id="PF17917">
    <property type="entry name" value="RT_RNaseH"/>
    <property type="match status" value="1"/>
</dbReference>
<proteinExistence type="predicted"/>
<dbReference type="GO" id="GO:0003964">
    <property type="term" value="F:RNA-directed DNA polymerase activity"/>
    <property type="evidence" value="ECO:0007669"/>
    <property type="project" value="UniProtKB-KW"/>
</dbReference>
<keyword evidence="2" id="KW-0808">Transferase</keyword>
<dbReference type="STRING" id="1611254.A0A2G5SFT7"/>
<dbReference type="CDD" id="cd09274">
    <property type="entry name" value="RNase_HI_RT_Ty3"/>
    <property type="match status" value="1"/>
</dbReference>
<protein>
    <recommendedName>
        <fullName evidence="1">RNA-directed DNA polymerase</fullName>
        <ecNumber evidence="1">2.7.7.49</ecNumber>
    </recommendedName>
</protein>
<dbReference type="Proteomes" id="UP000230233">
    <property type="component" value="Unassembled WGS sequence"/>
</dbReference>
<evidence type="ECO:0000313" key="11">
    <source>
        <dbReference type="Proteomes" id="UP000230233"/>
    </source>
</evidence>
<dbReference type="Gene3D" id="3.10.10.10">
    <property type="entry name" value="HIV Type 1 Reverse Transcriptase, subunit A, domain 1"/>
    <property type="match status" value="1"/>
</dbReference>
<organism evidence="10 11">
    <name type="scientific">Caenorhabditis nigoni</name>
    <dbReference type="NCBI Taxonomy" id="1611254"/>
    <lineage>
        <taxon>Eukaryota</taxon>
        <taxon>Metazoa</taxon>
        <taxon>Ecdysozoa</taxon>
        <taxon>Nematoda</taxon>
        <taxon>Chromadorea</taxon>
        <taxon>Rhabditida</taxon>
        <taxon>Rhabditina</taxon>
        <taxon>Rhabditomorpha</taxon>
        <taxon>Rhabditoidea</taxon>
        <taxon>Rhabditidae</taxon>
        <taxon>Peloderinae</taxon>
        <taxon>Caenorhabditis</taxon>
    </lineage>
</organism>
<dbReference type="EMBL" id="PDUG01000011">
    <property type="protein sequence ID" value="PIC13741.1"/>
    <property type="molecule type" value="Genomic_DNA"/>
</dbReference>
<evidence type="ECO:0000259" key="9">
    <source>
        <dbReference type="PROSITE" id="PS50878"/>
    </source>
</evidence>
<keyword evidence="4" id="KW-0540">Nuclease</keyword>
<keyword evidence="3" id="KW-0548">Nucleotidyltransferase</keyword>
<dbReference type="AlphaFoldDB" id="A0A2G5SFT7"/>
<keyword evidence="6" id="KW-0378">Hydrolase</keyword>
<dbReference type="InterPro" id="IPR000477">
    <property type="entry name" value="RT_dom"/>
</dbReference>
<dbReference type="InterPro" id="IPR050951">
    <property type="entry name" value="Retrovirus_Pol_polyprotein"/>
</dbReference>
<dbReference type="CDD" id="cd01647">
    <property type="entry name" value="RT_LTR"/>
    <property type="match status" value="1"/>
</dbReference>
<evidence type="ECO:0000256" key="1">
    <source>
        <dbReference type="ARBA" id="ARBA00012493"/>
    </source>
</evidence>
<keyword evidence="11" id="KW-1185">Reference proteome</keyword>
<dbReference type="PANTHER" id="PTHR37984">
    <property type="entry name" value="PROTEIN CBG26694"/>
    <property type="match status" value="1"/>
</dbReference>
<evidence type="ECO:0000256" key="4">
    <source>
        <dbReference type="ARBA" id="ARBA00022722"/>
    </source>
</evidence>
<evidence type="ECO:0000256" key="3">
    <source>
        <dbReference type="ARBA" id="ARBA00022695"/>
    </source>
</evidence>
<reference evidence="11" key="1">
    <citation type="submission" date="2017-10" db="EMBL/GenBank/DDBJ databases">
        <title>Rapid genome shrinkage in a self-fertile nematode reveals novel sperm competition proteins.</title>
        <authorList>
            <person name="Yin D."/>
            <person name="Schwarz E.M."/>
            <person name="Thomas C.G."/>
            <person name="Felde R.L."/>
            <person name="Korf I.F."/>
            <person name="Cutter A.D."/>
            <person name="Schartner C.M."/>
            <person name="Ralston E.J."/>
            <person name="Meyer B.J."/>
            <person name="Haag E.S."/>
        </authorList>
    </citation>
    <scope>NUCLEOTIDE SEQUENCE [LARGE SCALE GENOMIC DNA]</scope>
    <source>
        <strain evidence="11">JU1422</strain>
    </source>
</reference>
<evidence type="ECO:0000256" key="6">
    <source>
        <dbReference type="ARBA" id="ARBA00022801"/>
    </source>
</evidence>
<evidence type="ECO:0000256" key="5">
    <source>
        <dbReference type="ARBA" id="ARBA00022759"/>
    </source>
</evidence>
<name>A0A2G5SFT7_9PELO</name>
<dbReference type="InterPro" id="IPR043128">
    <property type="entry name" value="Rev_trsase/Diguanyl_cyclase"/>
</dbReference>
<feature type="region of interest" description="Disordered" evidence="8">
    <location>
        <begin position="385"/>
        <end position="404"/>
    </location>
</feature>